<dbReference type="SUPFAM" id="SSF53448">
    <property type="entry name" value="Nucleotide-diphospho-sugar transferases"/>
    <property type="match status" value="1"/>
</dbReference>
<comment type="caution">
    <text evidence="2">The sequence shown here is derived from an EMBL/GenBank/DDBJ whole genome shotgun (WGS) entry which is preliminary data.</text>
</comment>
<feature type="non-terminal residue" evidence="2">
    <location>
        <position position="1"/>
    </location>
</feature>
<sequence length="116" mass="13062">DWEIIIAENGTVDVNTPKGFTGDRALYRVPMKMGLIKYIFEPRQCGPIARNAGARIADGDYVMFMDAHTSPGKNTIDLMVDYLEETPECGCLMGMTMKSHYHKDHGGAFYELFHPE</sequence>
<feature type="non-terminal residue" evidence="2">
    <location>
        <position position="116"/>
    </location>
</feature>
<dbReference type="EMBL" id="BARU01047057">
    <property type="protein sequence ID" value="GAH96008.1"/>
    <property type="molecule type" value="Genomic_DNA"/>
</dbReference>
<evidence type="ECO:0000259" key="1">
    <source>
        <dbReference type="Pfam" id="PF00535"/>
    </source>
</evidence>
<dbReference type="InterPro" id="IPR029044">
    <property type="entry name" value="Nucleotide-diphossugar_trans"/>
</dbReference>
<name>X1LPG4_9ZZZZ</name>
<dbReference type="AlphaFoldDB" id="X1LPG4"/>
<protein>
    <recommendedName>
        <fullName evidence="1">Glycosyltransferase 2-like domain-containing protein</fullName>
    </recommendedName>
</protein>
<evidence type="ECO:0000313" key="2">
    <source>
        <dbReference type="EMBL" id="GAH96008.1"/>
    </source>
</evidence>
<dbReference type="CDD" id="cd00761">
    <property type="entry name" value="Glyco_tranf_GTA_type"/>
    <property type="match status" value="1"/>
</dbReference>
<reference evidence="2" key="1">
    <citation type="journal article" date="2014" name="Front. Microbiol.">
        <title>High frequency of phylogenetically diverse reductive dehalogenase-homologous genes in deep subseafloor sedimentary metagenomes.</title>
        <authorList>
            <person name="Kawai M."/>
            <person name="Futagami T."/>
            <person name="Toyoda A."/>
            <person name="Takaki Y."/>
            <person name="Nishi S."/>
            <person name="Hori S."/>
            <person name="Arai W."/>
            <person name="Tsubouchi T."/>
            <person name="Morono Y."/>
            <person name="Uchiyama I."/>
            <person name="Ito T."/>
            <person name="Fujiyama A."/>
            <person name="Inagaki F."/>
            <person name="Takami H."/>
        </authorList>
    </citation>
    <scope>NUCLEOTIDE SEQUENCE</scope>
    <source>
        <strain evidence="2">Expedition CK06-06</strain>
    </source>
</reference>
<dbReference type="InterPro" id="IPR001173">
    <property type="entry name" value="Glyco_trans_2-like"/>
</dbReference>
<dbReference type="Pfam" id="PF00535">
    <property type="entry name" value="Glycos_transf_2"/>
    <property type="match status" value="1"/>
</dbReference>
<dbReference type="Gene3D" id="3.90.550.10">
    <property type="entry name" value="Spore Coat Polysaccharide Biosynthesis Protein SpsA, Chain A"/>
    <property type="match status" value="1"/>
</dbReference>
<organism evidence="2">
    <name type="scientific">marine sediment metagenome</name>
    <dbReference type="NCBI Taxonomy" id="412755"/>
    <lineage>
        <taxon>unclassified sequences</taxon>
        <taxon>metagenomes</taxon>
        <taxon>ecological metagenomes</taxon>
    </lineage>
</organism>
<gene>
    <name evidence="2" type="ORF">S03H2_70690</name>
</gene>
<proteinExistence type="predicted"/>
<accession>X1LPG4</accession>
<feature type="domain" description="Glycosyltransferase 2-like" evidence="1">
    <location>
        <begin position="1"/>
        <end position="88"/>
    </location>
</feature>